<accession>A0ABS3QIL2</accession>
<dbReference type="EMBL" id="JAGETZ010000007">
    <property type="protein sequence ID" value="MBO2010570.1"/>
    <property type="molecule type" value="Genomic_DNA"/>
</dbReference>
<sequence>MQPVTSNLSAAENNRYSRHLLLPEIGAAGQQKLKAARVLVVGCGGLGCPVLQYLAAAGVGTLGLLDFDTVDDSNLQRQVLYATADVGRPKAVVAAEKLHAQNPFIELRTHQVLLSAANALVLFAEYDIVVDCSDNFATRYLVNDACVVLGRPLVFGAIFKFEGQVTVFNYQNGPTYRCLHPVPPAPGDSPNCAEIGVLGVLPGLIGTMQANEALKIILEIGEVLSGRLLLVNALDMQFQTIRFRAVAANQALTALASDYAAFCGEAPLEAAPTRAPEISAEELKAWQQSERPLQLLDVREPHEHARRSIGGQLIPLGQLPAQLADLAPGTPVIVHCASGVRSQKAALLLLANGFTEVYSLRNGLADY</sequence>
<feature type="domain" description="Rhodanese" evidence="1">
    <location>
        <begin position="289"/>
        <end position="367"/>
    </location>
</feature>
<dbReference type="Pfam" id="PF00581">
    <property type="entry name" value="Rhodanese"/>
    <property type="match status" value="1"/>
</dbReference>
<dbReference type="CDD" id="cd00158">
    <property type="entry name" value="RHOD"/>
    <property type="match status" value="1"/>
</dbReference>
<dbReference type="PANTHER" id="PTHR10953">
    <property type="entry name" value="UBIQUITIN-ACTIVATING ENZYME E1"/>
    <property type="match status" value="1"/>
</dbReference>
<dbReference type="Gene3D" id="3.40.50.720">
    <property type="entry name" value="NAD(P)-binding Rossmann-like Domain"/>
    <property type="match status" value="1"/>
</dbReference>
<name>A0ABS3QIL2_9BACT</name>
<dbReference type="RefSeq" id="WP_208176200.1">
    <property type="nucleotide sequence ID" value="NZ_JAGETZ010000007.1"/>
</dbReference>
<dbReference type="InterPro" id="IPR036873">
    <property type="entry name" value="Rhodanese-like_dom_sf"/>
</dbReference>
<dbReference type="InterPro" id="IPR000594">
    <property type="entry name" value="ThiF_NAD_FAD-bd"/>
</dbReference>
<evidence type="ECO:0000313" key="3">
    <source>
        <dbReference type="Proteomes" id="UP000664369"/>
    </source>
</evidence>
<dbReference type="InterPro" id="IPR001763">
    <property type="entry name" value="Rhodanese-like_dom"/>
</dbReference>
<dbReference type="PANTHER" id="PTHR10953:SF102">
    <property type="entry name" value="ADENYLYLTRANSFERASE AND SULFURTRANSFERASE MOCS3"/>
    <property type="match status" value="1"/>
</dbReference>
<dbReference type="InterPro" id="IPR035985">
    <property type="entry name" value="Ubiquitin-activating_enz"/>
</dbReference>
<dbReference type="SMART" id="SM00450">
    <property type="entry name" value="RHOD"/>
    <property type="match status" value="1"/>
</dbReference>
<keyword evidence="2" id="KW-0808">Transferase</keyword>
<dbReference type="InterPro" id="IPR045886">
    <property type="entry name" value="ThiF/MoeB/HesA"/>
</dbReference>
<comment type="caution">
    <text evidence="2">The sequence shown here is derived from an EMBL/GenBank/DDBJ whole genome shotgun (WGS) entry which is preliminary data.</text>
</comment>
<keyword evidence="2" id="KW-0548">Nucleotidyltransferase</keyword>
<reference evidence="2 3" key="1">
    <citation type="submission" date="2021-03" db="EMBL/GenBank/DDBJ databases">
        <authorList>
            <person name="Kim M.K."/>
        </authorList>
    </citation>
    <scope>NUCLEOTIDE SEQUENCE [LARGE SCALE GENOMIC DNA]</scope>
    <source>
        <strain evidence="2 3">BT442</strain>
    </source>
</reference>
<dbReference type="SUPFAM" id="SSF69572">
    <property type="entry name" value="Activating enzymes of the ubiquitin-like proteins"/>
    <property type="match status" value="1"/>
</dbReference>
<dbReference type="NCBIfam" id="NF004281">
    <property type="entry name" value="PRK05690.1"/>
    <property type="match status" value="1"/>
</dbReference>
<dbReference type="CDD" id="cd00757">
    <property type="entry name" value="ThiF_MoeB_HesA_family"/>
    <property type="match status" value="1"/>
</dbReference>
<evidence type="ECO:0000313" key="2">
    <source>
        <dbReference type="EMBL" id="MBO2010570.1"/>
    </source>
</evidence>
<dbReference type="PROSITE" id="PS50206">
    <property type="entry name" value="RHODANESE_3"/>
    <property type="match status" value="1"/>
</dbReference>
<organism evidence="2 3">
    <name type="scientific">Hymenobacter negativus</name>
    <dbReference type="NCBI Taxonomy" id="2795026"/>
    <lineage>
        <taxon>Bacteria</taxon>
        <taxon>Pseudomonadati</taxon>
        <taxon>Bacteroidota</taxon>
        <taxon>Cytophagia</taxon>
        <taxon>Cytophagales</taxon>
        <taxon>Hymenobacteraceae</taxon>
        <taxon>Hymenobacter</taxon>
    </lineage>
</organism>
<dbReference type="Pfam" id="PF00899">
    <property type="entry name" value="ThiF"/>
    <property type="match status" value="1"/>
</dbReference>
<proteinExistence type="predicted"/>
<dbReference type="Proteomes" id="UP000664369">
    <property type="component" value="Unassembled WGS sequence"/>
</dbReference>
<dbReference type="GO" id="GO:0016779">
    <property type="term" value="F:nucleotidyltransferase activity"/>
    <property type="evidence" value="ECO:0007669"/>
    <property type="project" value="UniProtKB-KW"/>
</dbReference>
<evidence type="ECO:0000259" key="1">
    <source>
        <dbReference type="PROSITE" id="PS50206"/>
    </source>
</evidence>
<gene>
    <name evidence="2" type="primary">moeB</name>
    <name evidence="2" type="ORF">J4E00_16025</name>
</gene>
<keyword evidence="3" id="KW-1185">Reference proteome</keyword>
<protein>
    <submittedName>
        <fullName evidence="2">Molybdopterin-synthase adenylyltransferase MoeB</fullName>
    </submittedName>
</protein>
<dbReference type="Gene3D" id="3.40.250.10">
    <property type="entry name" value="Rhodanese-like domain"/>
    <property type="match status" value="1"/>
</dbReference>